<gene>
    <name evidence="2" type="ORF">SAMN05421686_11082</name>
</gene>
<accession>A0A1N7PMJ5</accession>
<sequence>MRSMQTVPDDPKPCDTTPGLSRHDQFTVLELSITNYRSLNSELLDHYLDTGLDLAINAGSSGLTRLQESWLRRIYTTLRSISLDPECEEASRTLCFDALYQVFFALRHMYKARPGGERSLRNLVREMQFISHHLV</sequence>
<evidence type="ECO:0000256" key="1">
    <source>
        <dbReference type="SAM" id="MobiDB-lite"/>
    </source>
</evidence>
<feature type="region of interest" description="Disordered" evidence="1">
    <location>
        <begin position="1"/>
        <end position="21"/>
    </location>
</feature>
<evidence type="ECO:0000313" key="3">
    <source>
        <dbReference type="Proteomes" id="UP000185639"/>
    </source>
</evidence>
<reference evidence="3" key="1">
    <citation type="submission" date="2017-01" db="EMBL/GenBank/DDBJ databases">
        <authorList>
            <person name="Varghese N."/>
            <person name="Submissions S."/>
        </authorList>
    </citation>
    <scope>NUCLEOTIDE SEQUENCE [LARGE SCALE GENOMIC DNA]</scope>
    <source>
        <strain evidence="3">DSM 24913</strain>
    </source>
</reference>
<name>A0A1N7PMJ5_9GAMM</name>
<organism evidence="2 3">
    <name type="scientific">Thalassolituus maritimus</name>
    <dbReference type="NCBI Taxonomy" id="484498"/>
    <lineage>
        <taxon>Bacteria</taxon>
        <taxon>Pseudomonadati</taxon>
        <taxon>Pseudomonadota</taxon>
        <taxon>Gammaproteobacteria</taxon>
        <taxon>Oceanospirillales</taxon>
        <taxon>Oceanospirillaceae</taxon>
        <taxon>Thalassolituus</taxon>
    </lineage>
</organism>
<keyword evidence="3" id="KW-1185">Reference proteome</keyword>
<evidence type="ECO:0008006" key="4">
    <source>
        <dbReference type="Google" id="ProtNLM"/>
    </source>
</evidence>
<dbReference type="EMBL" id="FTOH01000010">
    <property type="protein sequence ID" value="SIT11619.1"/>
    <property type="molecule type" value="Genomic_DNA"/>
</dbReference>
<dbReference type="Proteomes" id="UP000185639">
    <property type="component" value="Unassembled WGS sequence"/>
</dbReference>
<dbReference type="STRING" id="484498.SAMN05421686_11082"/>
<dbReference type="AlphaFoldDB" id="A0A1N7PMJ5"/>
<proteinExistence type="predicted"/>
<protein>
    <recommendedName>
        <fullName evidence="4">Flagellar protein FliS</fullName>
    </recommendedName>
</protein>
<evidence type="ECO:0000313" key="2">
    <source>
        <dbReference type="EMBL" id="SIT11619.1"/>
    </source>
</evidence>